<feature type="region of interest" description="Disordered" evidence="1">
    <location>
        <begin position="1"/>
        <end position="29"/>
    </location>
</feature>
<comment type="caution">
    <text evidence="2">The sequence shown here is derived from an EMBL/GenBank/DDBJ whole genome shotgun (WGS) entry which is preliminary data.</text>
</comment>
<evidence type="ECO:0000313" key="3">
    <source>
        <dbReference type="Proteomes" id="UP001054889"/>
    </source>
</evidence>
<keyword evidence="3" id="KW-1185">Reference proteome</keyword>
<evidence type="ECO:0000256" key="1">
    <source>
        <dbReference type="SAM" id="MobiDB-lite"/>
    </source>
</evidence>
<sequence>METSAATPTRPPHRNPTAASPSPSPSSLRLWRPAAQRNLRNQWSRLVKAKDDWLAAADEGLSHATALANAHNLFRFMPGTDLGALKDMPGIRDKARGKLALREEQYRSMLLSSYQEMVHALSPLVNASRSMRCFSNVPTNSALARYSDCQADVNDSGDGGGIPVFKWLSILEFEGLAQELVDMFVSELMLKIYLVTWRANVNVKKSRLNEIFELAITEEGMPVRLS</sequence>
<protein>
    <submittedName>
        <fullName evidence="2">Uncharacterized protein</fullName>
    </submittedName>
</protein>
<accession>A0AAV5F7P8</accession>
<dbReference type="EMBL" id="BQKI01000082">
    <property type="protein sequence ID" value="GJN30697.1"/>
    <property type="molecule type" value="Genomic_DNA"/>
</dbReference>
<reference evidence="2" key="1">
    <citation type="journal article" date="2018" name="DNA Res.">
        <title>Multiple hybrid de novo genome assembly of finger millet, an orphan allotetraploid crop.</title>
        <authorList>
            <person name="Hatakeyama M."/>
            <person name="Aluri S."/>
            <person name="Balachadran M.T."/>
            <person name="Sivarajan S.R."/>
            <person name="Patrignani A."/>
            <person name="Gruter S."/>
            <person name="Poveda L."/>
            <person name="Shimizu-Inatsugi R."/>
            <person name="Baeten J."/>
            <person name="Francoijs K.J."/>
            <person name="Nataraja K.N."/>
            <person name="Reddy Y.A.N."/>
            <person name="Phadnis S."/>
            <person name="Ravikumar R.L."/>
            <person name="Schlapbach R."/>
            <person name="Sreeman S.M."/>
            <person name="Shimizu K.K."/>
        </authorList>
    </citation>
    <scope>NUCLEOTIDE SEQUENCE</scope>
</reference>
<dbReference type="Proteomes" id="UP001054889">
    <property type="component" value="Unassembled WGS sequence"/>
</dbReference>
<organism evidence="2 3">
    <name type="scientific">Eleusine coracana subsp. coracana</name>
    <dbReference type="NCBI Taxonomy" id="191504"/>
    <lineage>
        <taxon>Eukaryota</taxon>
        <taxon>Viridiplantae</taxon>
        <taxon>Streptophyta</taxon>
        <taxon>Embryophyta</taxon>
        <taxon>Tracheophyta</taxon>
        <taxon>Spermatophyta</taxon>
        <taxon>Magnoliopsida</taxon>
        <taxon>Liliopsida</taxon>
        <taxon>Poales</taxon>
        <taxon>Poaceae</taxon>
        <taxon>PACMAD clade</taxon>
        <taxon>Chloridoideae</taxon>
        <taxon>Cynodonteae</taxon>
        <taxon>Eleusininae</taxon>
        <taxon>Eleusine</taxon>
    </lineage>
</organism>
<dbReference type="AlphaFoldDB" id="A0AAV5F7P8"/>
<gene>
    <name evidence="2" type="primary">gb19027</name>
    <name evidence="2" type="ORF">PR202_gb19027</name>
</gene>
<evidence type="ECO:0000313" key="2">
    <source>
        <dbReference type="EMBL" id="GJN30697.1"/>
    </source>
</evidence>
<reference evidence="2" key="2">
    <citation type="submission" date="2021-12" db="EMBL/GenBank/DDBJ databases">
        <title>Resequencing data analysis of finger millet.</title>
        <authorList>
            <person name="Hatakeyama M."/>
            <person name="Aluri S."/>
            <person name="Balachadran M.T."/>
            <person name="Sivarajan S.R."/>
            <person name="Poveda L."/>
            <person name="Shimizu-Inatsugi R."/>
            <person name="Schlapbach R."/>
            <person name="Sreeman S.M."/>
            <person name="Shimizu K.K."/>
        </authorList>
    </citation>
    <scope>NUCLEOTIDE SEQUENCE</scope>
</reference>
<name>A0AAV5F7P8_ELECO</name>
<dbReference type="PANTHER" id="PTHR15827:SF2">
    <property type="entry name" value="CYCLIN-DEPENDENT KINASE 2-INTERACTING PROTEIN"/>
    <property type="match status" value="1"/>
</dbReference>
<proteinExistence type="predicted"/>
<dbReference type="PANTHER" id="PTHR15827">
    <property type="entry name" value="CYCLIN-DEPENDENT KINASE 2-INTERACTING PROTEIN"/>
    <property type="match status" value="1"/>
</dbReference>